<dbReference type="AlphaFoldDB" id="A0A7S3G045"/>
<sequence length="107" mass="11388">MISPLIARMASSRRCVALSSHSSLSTLRCAHTSSTPTSKDKVPPASTHNEVGTSFIERVKARGATALLGAFLHRGGFDRTLEGMVVDKIGKGEVVCRIPVTKGVQVR</sequence>
<feature type="compositionally biased region" description="Polar residues" evidence="1">
    <location>
        <begin position="28"/>
        <end position="37"/>
    </location>
</feature>
<protein>
    <submittedName>
        <fullName evidence="2">Uncharacterized protein</fullName>
    </submittedName>
</protein>
<organism evidence="2">
    <name type="scientific">Palpitomonas bilix</name>
    <dbReference type="NCBI Taxonomy" id="652834"/>
    <lineage>
        <taxon>Eukaryota</taxon>
        <taxon>Eukaryota incertae sedis</taxon>
    </lineage>
</organism>
<evidence type="ECO:0000313" key="2">
    <source>
        <dbReference type="EMBL" id="CAE0240824.1"/>
    </source>
</evidence>
<evidence type="ECO:0000256" key="1">
    <source>
        <dbReference type="SAM" id="MobiDB-lite"/>
    </source>
</evidence>
<reference evidence="2" key="1">
    <citation type="submission" date="2021-01" db="EMBL/GenBank/DDBJ databases">
        <authorList>
            <person name="Corre E."/>
            <person name="Pelletier E."/>
            <person name="Niang G."/>
            <person name="Scheremetjew M."/>
            <person name="Finn R."/>
            <person name="Kale V."/>
            <person name="Holt S."/>
            <person name="Cochrane G."/>
            <person name="Meng A."/>
            <person name="Brown T."/>
            <person name="Cohen L."/>
        </authorList>
    </citation>
    <scope>NUCLEOTIDE SEQUENCE</scope>
    <source>
        <strain evidence="2">NIES-2562</strain>
    </source>
</reference>
<proteinExistence type="predicted"/>
<feature type="region of interest" description="Disordered" evidence="1">
    <location>
        <begin position="28"/>
        <end position="50"/>
    </location>
</feature>
<name>A0A7S3G045_9EUKA</name>
<dbReference type="EMBL" id="HBIB01005024">
    <property type="protein sequence ID" value="CAE0240824.1"/>
    <property type="molecule type" value="Transcribed_RNA"/>
</dbReference>
<gene>
    <name evidence="2" type="ORF">PBIL07802_LOCUS2984</name>
</gene>
<accession>A0A7S3G045</accession>